<accession>A0A2Y8ZMH5</accession>
<evidence type="ECO:0000313" key="1">
    <source>
        <dbReference type="EMBL" id="SSA33135.1"/>
    </source>
</evidence>
<organism evidence="1 2">
    <name type="scientific">Branchiibius hedensis</name>
    <dbReference type="NCBI Taxonomy" id="672460"/>
    <lineage>
        <taxon>Bacteria</taxon>
        <taxon>Bacillati</taxon>
        <taxon>Actinomycetota</taxon>
        <taxon>Actinomycetes</taxon>
        <taxon>Micrococcales</taxon>
        <taxon>Dermacoccaceae</taxon>
        <taxon>Branchiibius</taxon>
    </lineage>
</organism>
<name>A0A2Y8ZMH5_9MICO</name>
<proteinExistence type="predicted"/>
<dbReference type="Proteomes" id="UP000250028">
    <property type="component" value="Unassembled WGS sequence"/>
</dbReference>
<gene>
    <name evidence="1" type="ORF">SAMN04489750_0406</name>
</gene>
<dbReference type="AlphaFoldDB" id="A0A2Y8ZMH5"/>
<reference evidence="2" key="1">
    <citation type="submission" date="2016-10" db="EMBL/GenBank/DDBJ databases">
        <authorList>
            <person name="Varghese N."/>
            <person name="Submissions S."/>
        </authorList>
    </citation>
    <scope>NUCLEOTIDE SEQUENCE [LARGE SCALE GENOMIC DNA]</scope>
    <source>
        <strain evidence="2">DSM 22951</strain>
    </source>
</reference>
<dbReference type="EMBL" id="UESZ01000001">
    <property type="protein sequence ID" value="SSA33135.1"/>
    <property type="molecule type" value="Genomic_DNA"/>
</dbReference>
<evidence type="ECO:0000313" key="2">
    <source>
        <dbReference type="Proteomes" id="UP000250028"/>
    </source>
</evidence>
<protein>
    <recommendedName>
        <fullName evidence="3">Pyridoxamine 5'-phosphate oxidase</fullName>
    </recommendedName>
</protein>
<keyword evidence="2" id="KW-1185">Reference proteome</keyword>
<sequence>MAGVTYTATMVDDVETRIRTALTRSAVLWIGAPGGRLHAAWFARASDQDGTCLVISGAGEQELPVLPDPCEVVLRQRDNRTPTGPLAAHVELIGAHDPRWDTCVADLVAAKQGVPSAAQLRRWRTTAKIWAVTPRAPDLLTPAG</sequence>
<evidence type="ECO:0008006" key="3">
    <source>
        <dbReference type="Google" id="ProtNLM"/>
    </source>
</evidence>